<dbReference type="Proteomes" id="UP000036987">
    <property type="component" value="Unassembled WGS sequence"/>
</dbReference>
<evidence type="ECO:0000313" key="2">
    <source>
        <dbReference type="Proteomes" id="UP000036987"/>
    </source>
</evidence>
<dbReference type="PANTHER" id="PTHR24030">
    <property type="entry name" value="PROTEIN CMSS1"/>
    <property type="match status" value="1"/>
</dbReference>
<gene>
    <name evidence="1" type="ORF">ZOSMA_79G00040</name>
</gene>
<accession>A0A0K9NN22</accession>
<comment type="caution">
    <text evidence="1">The sequence shown here is derived from an EMBL/GenBank/DDBJ whole genome shotgun (WGS) entry which is preliminary data.</text>
</comment>
<dbReference type="AlphaFoldDB" id="A0A0K9NN22"/>
<dbReference type="EMBL" id="LFYR01001977">
    <property type="protein sequence ID" value="KMZ58164.1"/>
    <property type="molecule type" value="Genomic_DNA"/>
</dbReference>
<dbReference type="Gene3D" id="3.40.50.300">
    <property type="entry name" value="P-loop containing nucleotide triphosphate hydrolases"/>
    <property type="match status" value="1"/>
</dbReference>
<proteinExistence type="predicted"/>
<reference evidence="2" key="1">
    <citation type="journal article" date="2016" name="Nature">
        <title>The genome of the seagrass Zostera marina reveals angiosperm adaptation to the sea.</title>
        <authorList>
            <person name="Olsen J.L."/>
            <person name="Rouze P."/>
            <person name="Verhelst B."/>
            <person name="Lin Y.-C."/>
            <person name="Bayer T."/>
            <person name="Collen J."/>
            <person name="Dattolo E."/>
            <person name="De Paoli E."/>
            <person name="Dittami S."/>
            <person name="Maumus F."/>
            <person name="Michel G."/>
            <person name="Kersting A."/>
            <person name="Lauritano C."/>
            <person name="Lohaus R."/>
            <person name="Toepel M."/>
            <person name="Tonon T."/>
            <person name="Vanneste K."/>
            <person name="Amirebrahimi M."/>
            <person name="Brakel J."/>
            <person name="Bostroem C."/>
            <person name="Chovatia M."/>
            <person name="Grimwood J."/>
            <person name="Jenkins J.W."/>
            <person name="Jueterbock A."/>
            <person name="Mraz A."/>
            <person name="Stam W.T."/>
            <person name="Tice H."/>
            <person name="Bornberg-Bauer E."/>
            <person name="Green P.J."/>
            <person name="Pearson G.A."/>
            <person name="Procaccini G."/>
            <person name="Duarte C.M."/>
            <person name="Schmutz J."/>
            <person name="Reusch T.B.H."/>
            <person name="Van de Peer Y."/>
        </authorList>
    </citation>
    <scope>NUCLEOTIDE SEQUENCE [LARGE SCALE GENOMIC DNA]</scope>
    <source>
        <strain evidence="2">cv. Finnish</strain>
    </source>
</reference>
<evidence type="ECO:0008006" key="3">
    <source>
        <dbReference type="Google" id="ProtNLM"/>
    </source>
</evidence>
<dbReference type="InterPro" id="IPR032704">
    <property type="entry name" value="Cms1"/>
</dbReference>
<name>A0A0K9NN22_ZOSMR</name>
<dbReference type="PANTHER" id="PTHR24030:SF0">
    <property type="entry name" value="PROTEIN CMSS1"/>
    <property type="match status" value="1"/>
</dbReference>
<keyword evidence="2" id="KW-1185">Reference proteome</keyword>
<organism evidence="1 2">
    <name type="scientific">Zostera marina</name>
    <name type="common">Eelgrass</name>
    <dbReference type="NCBI Taxonomy" id="29655"/>
    <lineage>
        <taxon>Eukaryota</taxon>
        <taxon>Viridiplantae</taxon>
        <taxon>Streptophyta</taxon>
        <taxon>Embryophyta</taxon>
        <taxon>Tracheophyta</taxon>
        <taxon>Spermatophyta</taxon>
        <taxon>Magnoliopsida</taxon>
        <taxon>Liliopsida</taxon>
        <taxon>Zosteraceae</taxon>
        <taxon>Zostera</taxon>
    </lineage>
</organism>
<dbReference type="STRING" id="29655.A0A0K9NN22"/>
<sequence length="186" mass="21018">MLLKGVDQNASSFSKHIKHICKSSWKEELCKGNLIDGKVNPGSPFILIVSASALRSLELLRGLKSLTRDCRPVKLFAKHMKLEEQITLLKSRVNIVTGTPSRIKKLIEIDALSLSRLSLVVIDLQRDAKGYSLFTLPQVSNEFWELYKSHFHGKLSQGSNDLNLRICFYGPMSVQEFEKSLKAEED</sequence>
<evidence type="ECO:0000313" key="1">
    <source>
        <dbReference type="EMBL" id="KMZ58164.1"/>
    </source>
</evidence>
<dbReference type="Pfam" id="PF14617">
    <property type="entry name" value="CMS1"/>
    <property type="match status" value="1"/>
</dbReference>
<dbReference type="SUPFAM" id="SSF52540">
    <property type="entry name" value="P-loop containing nucleoside triphosphate hydrolases"/>
    <property type="match status" value="1"/>
</dbReference>
<dbReference type="OrthoDB" id="1929311at2759"/>
<protein>
    <recommendedName>
        <fullName evidence="3">Protein CMSS1</fullName>
    </recommendedName>
</protein>
<dbReference type="InterPro" id="IPR027417">
    <property type="entry name" value="P-loop_NTPase"/>
</dbReference>